<keyword evidence="6" id="KW-1185">Reference proteome</keyword>
<protein>
    <submittedName>
        <fullName evidence="5">GntR family transcriptional regulator</fullName>
    </submittedName>
</protein>
<dbReference type="EMBL" id="WSFT01000031">
    <property type="protein sequence ID" value="MBS4538420.1"/>
    <property type="molecule type" value="Genomic_DNA"/>
</dbReference>
<comment type="caution">
    <text evidence="5">The sequence shown here is derived from an EMBL/GenBank/DDBJ whole genome shotgun (WGS) entry which is preliminary data.</text>
</comment>
<dbReference type="Pfam" id="PF00392">
    <property type="entry name" value="GntR"/>
    <property type="match status" value="1"/>
</dbReference>
<dbReference type="SUPFAM" id="SSF48008">
    <property type="entry name" value="GntR ligand-binding domain-like"/>
    <property type="match status" value="1"/>
</dbReference>
<dbReference type="InterPro" id="IPR008920">
    <property type="entry name" value="TF_FadR/GntR_C"/>
</dbReference>
<dbReference type="CDD" id="cd07377">
    <property type="entry name" value="WHTH_GntR"/>
    <property type="match status" value="1"/>
</dbReference>
<dbReference type="InterPro" id="IPR011711">
    <property type="entry name" value="GntR_C"/>
</dbReference>
<dbReference type="Pfam" id="PF07729">
    <property type="entry name" value="FCD"/>
    <property type="match status" value="1"/>
</dbReference>
<dbReference type="SMART" id="SM00345">
    <property type="entry name" value="HTH_GNTR"/>
    <property type="match status" value="1"/>
</dbReference>
<proteinExistence type="predicted"/>
<dbReference type="SMART" id="SM00895">
    <property type="entry name" value="FCD"/>
    <property type="match status" value="1"/>
</dbReference>
<dbReference type="Gene3D" id="1.10.10.10">
    <property type="entry name" value="Winged helix-like DNA-binding domain superfamily/Winged helix DNA-binding domain"/>
    <property type="match status" value="1"/>
</dbReference>
<sequence>MSEHMDEFVKNTDLSQNKPMRDVIYESLRSTIINGKIPVGERIIEKEYADRLNISRTPIREALKRLEIEELVEYIPRYGVVVKRITKKDVIEVYKIRHSLEVLAAVSAMDNITPQEIQDIKDLLDLTELKNKEGKVEEVIALFGKFNSKIYEASRMNRLASMIGKLNEYLQRFRNISITDEMRRKEALMEHREILQSIIDKDKDRVDKLIKKHLDDSLEIVLKEIDE</sequence>
<evidence type="ECO:0000256" key="3">
    <source>
        <dbReference type="ARBA" id="ARBA00023163"/>
    </source>
</evidence>
<name>A0A942UVT3_9FIRM</name>
<evidence type="ECO:0000313" key="6">
    <source>
        <dbReference type="Proteomes" id="UP000724672"/>
    </source>
</evidence>
<keyword evidence="2" id="KW-0238">DNA-binding</keyword>
<reference evidence="5" key="1">
    <citation type="submission" date="2019-12" db="EMBL/GenBank/DDBJ databases">
        <title>Clostridiaceae gen. nov. sp. nov., isolated from sediment in Xinjiang, China.</title>
        <authorList>
            <person name="Zhang R."/>
        </authorList>
    </citation>
    <scope>NUCLEOTIDE SEQUENCE</scope>
    <source>
        <strain evidence="5">D2Q-11</strain>
    </source>
</reference>
<dbReference type="PROSITE" id="PS50949">
    <property type="entry name" value="HTH_GNTR"/>
    <property type="match status" value="1"/>
</dbReference>
<dbReference type="RefSeq" id="WP_203366341.1">
    <property type="nucleotide sequence ID" value="NZ_WSFT01000031.1"/>
</dbReference>
<dbReference type="InterPro" id="IPR000524">
    <property type="entry name" value="Tscrpt_reg_HTH_GntR"/>
</dbReference>
<evidence type="ECO:0000259" key="4">
    <source>
        <dbReference type="PROSITE" id="PS50949"/>
    </source>
</evidence>
<organism evidence="5 6">
    <name type="scientific">Anaeromonas frigoriresistens</name>
    <dbReference type="NCBI Taxonomy" id="2683708"/>
    <lineage>
        <taxon>Bacteria</taxon>
        <taxon>Bacillati</taxon>
        <taxon>Bacillota</taxon>
        <taxon>Tissierellia</taxon>
        <taxon>Tissierellales</taxon>
        <taxon>Thermohalobacteraceae</taxon>
        <taxon>Anaeromonas</taxon>
    </lineage>
</organism>
<feature type="domain" description="HTH gntR-type" evidence="4">
    <location>
        <begin position="18"/>
        <end position="85"/>
    </location>
</feature>
<keyword evidence="1" id="KW-0805">Transcription regulation</keyword>
<dbReference type="AlphaFoldDB" id="A0A942UVT3"/>
<dbReference type="Gene3D" id="1.20.120.530">
    <property type="entry name" value="GntR ligand-binding domain-like"/>
    <property type="match status" value="1"/>
</dbReference>
<evidence type="ECO:0000256" key="2">
    <source>
        <dbReference type="ARBA" id="ARBA00023125"/>
    </source>
</evidence>
<dbReference type="GO" id="GO:0003700">
    <property type="term" value="F:DNA-binding transcription factor activity"/>
    <property type="evidence" value="ECO:0007669"/>
    <property type="project" value="InterPro"/>
</dbReference>
<evidence type="ECO:0000313" key="5">
    <source>
        <dbReference type="EMBL" id="MBS4538420.1"/>
    </source>
</evidence>
<accession>A0A942UVT3</accession>
<dbReference type="PANTHER" id="PTHR43537">
    <property type="entry name" value="TRANSCRIPTIONAL REGULATOR, GNTR FAMILY"/>
    <property type="match status" value="1"/>
</dbReference>
<dbReference type="Proteomes" id="UP000724672">
    <property type="component" value="Unassembled WGS sequence"/>
</dbReference>
<gene>
    <name evidence="5" type="ORF">GOQ27_08080</name>
</gene>
<keyword evidence="3" id="KW-0804">Transcription</keyword>
<dbReference type="PANTHER" id="PTHR43537:SF24">
    <property type="entry name" value="GLUCONATE OPERON TRANSCRIPTIONAL REPRESSOR"/>
    <property type="match status" value="1"/>
</dbReference>
<dbReference type="SUPFAM" id="SSF46785">
    <property type="entry name" value="Winged helix' DNA-binding domain"/>
    <property type="match status" value="1"/>
</dbReference>
<evidence type="ECO:0000256" key="1">
    <source>
        <dbReference type="ARBA" id="ARBA00023015"/>
    </source>
</evidence>
<dbReference type="InterPro" id="IPR036388">
    <property type="entry name" value="WH-like_DNA-bd_sf"/>
</dbReference>
<dbReference type="InterPro" id="IPR036390">
    <property type="entry name" value="WH_DNA-bd_sf"/>
</dbReference>
<dbReference type="GO" id="GO:0003677">
    <property type="term" value="F:DNA binding"/>
    <property type="evidence" value="ECO:0007669"/>
    <property type="project" value="UniProtKB-KW"/>
</dbReference>